<comment type="similarity">
    <text evidence="1">Belongs to the IPP transferase family.</text>
</comment>
<dbReference type="GO" id="GO:0005524">
    <property type="term" value="F:ATP binding"/>
    <property type="evidence" value="ECO:0007669"/>
    <property type="project" value="UniProtKB-KW"/>
</dbReference>
<protein>
    <submittedName>
        <fullName evidence="6">Uncharacterized protein</fullName>
    </submittedName>
</protein>
<dbReference type="GO" id="GO:0005739">
    <property type="term" value="C:mitochondrion"/>
    <property type="evidence" value="ECO:0007669"/>
    <property type="project" value="TreeGrafter"/>
</dbReference>
<evidence type="ECO:0000256" key="3">
    <source>
        <dbReference type="ARBA" id="ARBA00022741"/>
    </source>
</evidence>
<comment type="caution">
    <text evidence="6">The sequence shown here is derived from an EMBL/GenBank/DDBJ whole genome shotgun (WGS) entry which is preliminary data.</text>
</comment>
<reference evidence="6 7" key="1">
    <citation type="submission" date="2019-12" db="EMBL/GenBank/DDBJ databases">
        <authorList>
            <person name="Floudas D."/>
            <person name="Bentzer J."/>
            <person name="Ahren D."/>
            <person name="Johansson T."/>
            <person name="Persson P."/>
            <person name="Tunlid A."/>
        </authorList>
    </citation>
    <scope>NUCLEOTIDE SEQUENCE [LARGE SCALE GENOMIC DNA]</scope>
    <source>
        <strain evidence="6 7">CBS 102.39</strain>
    </source>
</reference>
<dbReference type="Pfam" id="PF01715">
    <property type="entry name" value="IPPT"/>
    <property type="match status" value="1"/>
</dbReference>
<dbReference type="GO" id="GO:0052381">
    <property type="term" value="F:tRNA dimethylallyltransferase activity"/>
    <property type="evidence" value="ECO:0007669"/>
    <property type="project" value="InterPro"/>
</dbReference>
<keyword evidence="7" id="KW-1185">Reference proteome</keyword>
<evidence type="ECO:0000256" key="5">
    <source>
        <dbReference type="SAM" id="MobiDB-lite"/>
    </source>
</evidence>
<dbReference type="SUPFAM" id="SSF52540">
    <property type="entry name" value="P-loop containing nucleoside triphosphate hydrolases"/>
    <property type="match status" value="2"/>
</dbReference>
<accession>A0A8H4VMK5</accession>
<sequence>MSIPFRPIITICGTTGVGKSKLAIELALHHMNQTSRNNRWKRAKIINADSMQVYKGLDVITNKVPEAERQGVPHLLMDFKKPGEQYVVGEWVKDTLRLIDEMHANDELPIIVGGTAYWIQHLIFPNRLISKDSSTPSESATVQVPPEWSASLLSSIASLPPELLSLLENLPAEAPSAKTDPDGAFRLHTLLSILDPVMSQRWHWKDTRKVLRNLEIIKESKTRPSEILHQQSSEASNAKPRFHTLCFWLYSDPEVLGERLDRRVDDMISQGLVDEVKSLRQIAADTSYSDDSTTSNMDFTLGIYQSIGYREFCAYLDAPSDASYKEALYRMKVSTRQYARRQIMWIRNKLIPATIVANAEETLVPFYLLDATELGDSWFKNVLSPAIEIEEAFLGRKEMLDPMTLSEHAAKMLAVEAKDIKPTAALQARKRRICHVCTMQEDRPVMLEEGSEWDIHQKTRSHRRLAAKLVQKDYSQYQKQDRRRKVSTSDGEGEEAHLVT</sequence>
<keyword evidence="2" id="KW-0808">Transferase</keyword>
<dbReference type="EMBL" id="JAACJL010000044">
    <property type="protein sequence ID" value="KAF4615463.1"/>
    <property type="molecule type" value="Genomic_DNA"/>
</dbReference>
<dbReference type="InterPro" id="IPR018022">
    <property type="entry name" value="IPT"/>
</dbReference>
<dbReference type="AlphaFoldDB" id="A0A8H4VMK5"/>
<keyword evidence="3" id="KW-0547">Nucleotide-binding</keyword>
<gene>
    <name evidence="6" type="ORF">D9613_002875</name>
</gene>
<dbReference type="Gene3D" id="3.40.50.300">
    <property type="entry name" value="P-loop containing nucleotide triphosphate hydrolases"/>
    <property type="match status" value="1"/>
</dbReference>
<dbReference type="Gene3D" id="1.10.20.140">
    <property type="match status" value="1"/>
</dbReference>
<evidence type="ECO:0000313" key="6">
    <source>
        <dbReference type="EMBL" id="KAF4615463.1"/>
    </source>
</evidence>
<dbReference type="PANTHER" id="PTHR11088">
    <property type="entry name" value="TRNA DIMETHYLALLYLTRANSFERASE"/>
    <property type="match status" value="1"/>
</dbReference>
<organism evidence="6 7">
    <name type="scientific">Agrocybe pediades</name>
    <dbReference type="NCBI Taxonomy" id="84607"/>
    <lineage>
        <taxon>Eukaryota</taxon>
        <taxon>Fungi</taxon>
        <taxon>Dikarya</taxon>
        <taxon>Basidiomycota</taxon>
        <taxon>Agaricomycotina</taxon>
        <taxon>Agaricomycetes</taxon>
        <taxon>Agaricomycetidae</taxon>
        <taxon>Agaricales</taxon>
        <taxon>Agaricineae</taxon>
        <taxon>Strophariaceae</taxon>
        <taxon>Agrocybe</taxon>
    </lineage>
</organism>
<dbReference type="GO" id="GO:0006400">
    <property type="term" value="P:tRNA modification"/>
    <property type="evidence" value="ECO:0007669"/>
    <property type="project" value="TreeGrafter"/>
</dbReference>
<evidence type="ECO:0000313" key="7">
    <source>
        <dbReference type="Proteomes" id="UP000521872"/>
    </source>
</evidence>
<name>A0A8H4VMK5_9AGAR</name>
<dbReference type="PANTHER" id="PTHR11088:SF89">
    <property type="entry name" value="TRNA DIMETHYLALLYLTRANSFERASE"/>
    <property type="match status" value="1"/>
</dbReference>
<dbReference type="HAMAP" id="MF_00185">
    <property type="entry name" value="IPP_trans"/>
    <property type="match status" value="1"/>
</dbReference>
<evidence type="ECO:0000256" key="4">
    <source>
        <dbReference type="ARBA" id="ARBA00022840"/>
    </source>
</evidence>
<evidence type="ECO:0000256" key="2">
    <source>
        <dbReference type="ARBA" id="ARBA00022679"/>
    </source>
</evidence>
<proteinExistence type="inferred from homology"/>
<dbReference type="Gene3D" id="3.30.160.60">
    <property type="entry name" value="Classic Zinc Finger"/>
    <property type="match status" value="1"/>
</dbReference>
<dbReference type="Proteomes" id="UP000521872">
    <property type="component" value="Unassembled WGS sequence"/>
</dbReference>
<feature type="region of interest" description="Disordered" evidence="5">
    <location>
        <begin position="475"/>
        <end position="500"/>
    </location>
</feature>
<dbReference type="InterPro" id="IPR039657">
    <property type="entry name" value="Dimethylallyltransferase"/>
</dbReference>
<keyword evidence="4" id="KW-0067">ATP-binding</keyword>
<dbReference type="InterPro" id="IPR027417">
    <property type="entry name" value="P-loop_NTPase"/>
</dbReference>
<evidence type="ECO:0000256" key="1">
    <source>
        <dbReference type="ARBA" id="ARBA00005842"/>
    </source>
</evidence>